<evidence type="ECO:0000256" key="4">
    <source>
        <dbReference type="ARBA" id="ARBA00022679"/>
    </source>
</evidence>
<dbReference type="Gene3D" id="3.90.550.10">
    <property type="entry name" value="Spore Coat Polysaccharide Biosynthesis Protein SpsA, Chain A"/>
    <property type="match status" value="1"/>
</dbReference>
<evidence type="ECO:0000256" key="3">
    <source>
        <dbReference type="ARBA" id="ARBA00022676"/>
    </source>
</evidence>
<dbReference type="GO" id="GO:0005886">
    <property type="term" value="C:plasma membrane"/>
    <property type="evidence" value="ECO:0007669"/>
    <property type="project" value="UniProtKB-SubCell"/>
</dbReference>
<dbReference type="PANTHER" id="PTHR22913:SF12">
    <property type="entry name" value="MANNURONAN SYNTHASE"/>
    <property type="match status" value="1"/>
</dbReference>
<dbReference type="GO" id="GO:0030213">
    <property type="term" value="P:hyaluronan biosynthetic process"/>
    <property type="evidence" value="ECO:0007669"/>
    <property type="project" value="TreeGrafter"/>
</dbReference>
<keyword evidence="3" id="KW-0328">Glycosyltransferase</keyword>
<keyword evidence="7" id="KW-1133">Transmembrane helix</keyword>
<feature type="transmembrane region" description="Helical" evidence="7">
    <location>
        <begin position="294"/>
        <end position="315"/>
    </location>
</feature>
<comment type="subcellular location">
    <subcellularLocation>
        <location evidence="1">Cell membrane</location>
    </subcellularLocation>
</comment>
<evidence type="ECO:0000256" key="2">
    <source>
        <dbReference type="ARBA" id="ARBA00022475"/>
    </source>
</evidence>
<sequence length="413" mass="46351">MELFPIQLLILVVIMNRYVLGWFFKLSLRGRFDRTDELLEPTVAFVIPLFNEGEGIYRTILSLLEQDYPPQKLEVVVVDDCSSDDSFAWACKAAEGRRNVTVLRNTKNVGKRRGLIRAVRQTSAEIVVSVDSDVTVDRKALRHLVARFVDPDIAAVGGRTFVRGCQASWLTRMIEVKFYFSQEWLKDLERSFRSVMCLSGCLTAYRRAVLLELESILEARRVLGVPILYGEDRFLTRQIVKAGYKTVFTPLAICHTAAPAKLQAYFSQQLRWRRSNLVDMISALSHVWRLHPVIAFHLLSLFALAVAYPVAVFNMLLNGNLWEMMTAHLSFAAVLGLVYAFKMRGIPPEQRVSAVSFLPIVLVLPVTYILFTPLALFTLDSGSWETRGSAAGASGGDRVSTPEAGAIAEPEET</sequence>
<protein>
    <submittedName>
        <fullName evidence="8">Hyaluronan synthase</fullName>
    </submittedName>
</protein>
<keyword evidence="7" id="KW-0812">Transmembrane</keyword>
<keyword evidence="9" id="KW-1185">Reference proteome</keyword>
<keyword evidence="4" id="KW-0808">Transferase</keyword>
<evidence type="ECO:0000256" key="7">
    <source>
        <dbReference type="SAM" id="Phobius"/>
    </source>
</evidence>
<organism evidence="8 9">
    <name type="scientific">Vulgatibacter incomptus</name>
    <dbReference type="NCBI Taxonomy" id="1391653"/>
    <lineage>
        <taxon>Bacteria</taxon>
        <taxon>Pseudomonadati</taxon>
        <taxon>Myxococcota</taxon>
        <taxon>Myxococcia</taxon>
        <taxon>Myxococcales</taxon>
        <taxon>Cystobacterineae</taxon>
        <taxon>Vulgatibacteraceae</taxon>
        <taxon>Vulgatibacter</taxon>
    </lineage>
</organism>
<dbReference type="GO" id="GO:0085029">
    <property type="term" value="P:extracellular matrix assembly"/>
    <property type="evidence" value="ECO:0007669"/>
    <property type="project" value="TreeGrafter"/>
</dbReference>
<dbReference type="AlphaFoldDB" id="A0A0K1P9I6"/>
<evidence type="ECO:0000256" key="5">
    <source>
        <dbReference type="ARBA" id="ARBA00023136"/>
    </source>
</evidence>
<evidence type="ECO:0000313" key="9">
    <source>
        <dbReference type="Proteomes" id="UP000055590"/>
    </source>
</evidence>
<dbReference type="PANTHER" id="PTHR22913">
    <property type="entry name" value="HYALURONAN SYNTHASE"/>
    <property type="match status" value="1"/>
</dbReference>
<proteinExistence type="predicted"/>
<dbReference type="OrthoDB" id="276604at2"/>
<dbReference type="PATRIC" id="fig|1391653.3.peg.590"/>
<dbReference type="SUPFAM" id="SSF53448">
    <property type="entry name" value="Nucleotide-diphospho-sugar transferases"/>
    <property type="match status" value="1"/>
</dbReference>
<dbReference type="KEGG" id="vin:AKJ08_0572"/>
<dbReference type="RefSeq" id="WP_082343367.1">
    <property type="nucleotide sequence ID" value="NZ_CP012332.1"/>
</dbReference>
<gene>
    <name evidence="8" type="ORF">AKJ08_0572</name>
</gene>
<feature type="transmembrane region" description="Helical" evidence="7">
    <location>
        <begin position="352"/>
        <end position="371"/>
    </location>
</feature>
<keyword evidence="5 7" id="KW-0472">Membrane</keyword>
<dbReference type="Proteomes" id="UP000055590">
    <property type="component" value="Chromosome"/>
</dbReference>
<evidence type="ECO:0000313" key="8">
    <source>
        <dbReference type="EMBL" id="AKU90185.1"/>
    </source>
</evidence>
<evidence type="ECO:0000256" key="1">
    <source>
        <dbReference type="ARBA" id="ARBA00004236"/>
    </source>
</evidence>
<dbReference type="InterPro" id="IPR029044">
    <property type="entry name" value="Nucleotide-diphossugar_trans"/>
</dbReference>
<feature type="transmembrane region" description="Helical" evidence="7">
    <location>
        <begin position="321"/>
        <end position="340"/>
    </location>
</feature>
<reference evidence="8 9" key="1">
    <citation type="submission" date="2015-08" db="EMBL/GenBank/DDBJ databases">
        <authorList>
            <person name="Babu N.S."/>
            <person name="Beckwith C.J."/>
            <person name="Beseler K.G."/>
            <person name="Brison A."/>
            <person name="Carone J.V."/>
            <person name="Caskin T.P."/>
            <person name="Diamond M."/>
            <person name="Durham M.E."/>
            <person name="Foxe J.M."/>
            <person name="Go M."/>
            <person name="Henderson B.A."/>
            <person name="Jones I.B."/>
            <person name="McGettigan J.A."/>
            <person name="Micheletti S.J."/>
            <person name="Nasrallah M.E."/>
            <person name="Ortiz D."/>
            <person name="Piller C.R."/>
            <person name="Privatt S.R."/>
            <person name="Schneider S.L."/>
            <person name="Sharp S."/>
            <person name="Smith T.C."/>
            <person name="Stanton J.D."/>
            <person name="Ullery H.E."/>
            <person name="Wilson R.J."/>
            <person name="Serrano M.G."/>
            <person name="Buck G."/>
            <person name="Lee V."/>
            <person name="Wang Y."/>
            <person name="Carvalho R."/>
            <person name="Voegtly L."/>
            <person name="Shi R."/>
            <person name="Duckworth R."/>
            <person name="Johnson A."/>
            <person name="Loviza R."/>
            <person name="Walstead R."/>
            <person name="Shah Z."/>
            <person name="Kiflezghi M."/>
            <person name="Wade K."/>
            <person name="Ball S.L."/>
            <person name="Bradley K.W."/>
            <person name="Asai D.J."/>
            <person name="Bowman C.A."/>
            <person name="Russell D.A."/>
            <person name="Pope W.H."/>
            <person name="Jacobs-Sera D."/>
            <person name="Hendrix R.W."/>
            <person name="Hatfull G.F."/>
        </authorList>
    </citation>
    <scope>NUCLEOTIDE SEQUENCE [LARGE SCALE GENOMIC DNA]</scope>
    <source>
        <strain evidence="8 9">DSM 27710</strain>
    </source>
</reference>
<keyword evidence="2" id="KW-1003">Cell membrane</keyword>
<evidence type="ECO:0000256" key="6">
    <source>
        <dbReference type="SAM" id="MobiDB-lite"/>
    </source>
</evidence>
<dbReference type="EMBL" id="CP012332">
    <property type="protein sequence ID" value="AKU90185.1"/>
    <property type="molecule type" value="Genomic_DNA"/>
</dbReference>
<accession>A0A0K1P9I6</accession>
<dbReference type="STRING" id="1391653.AKJ08_0572"/>
<dbReference type="GO" id="GO:0050501">
    <property type="term" value="F:hyaluronan synthase activity"/>
    <property type="evidence" value="ECO:0007669"/>
    <property type="project" value="TreeGrafter"/>
</dbReference>
<name>A0A0K1P9I6_9BACT</name>
<dbReference type="Pfam" id="PF13641">
    <property type="entry name" value="Glyco_tranf_2_3"/>
    <property type="match status" value="1"/>
</dbReference>
<feature type="transmembrane region" description="Helical" evidence="7">
    <location>
        <begin position="6"/>
        <end position="24"/>
    </location>
</feature>
<dbReference type="CDD" id="cd06423">
    <property type="entry name" value="CESA_like"/>
    <property type="match status" value="1"/>
</dbReference>
<feature type="region of interest" description="Disordered" evidence="6">
    <location>
        <begin position="389"/>
        <end position="413"/>
    </location>
</feature>